<protein>
    <submittedName>
        <fullName evidence="2">Uncharacterized protein</fullName>
    </submittedName>
</protein>
<feature type="transmembrane region" description="Helical" evidence="1">
    <location>
        <begin position="99"/>
        <end position="125"/>
    </location>
</feature>
<evidence type="ECO:0000313" key="2">
    <source>
        <dbReference type="EMBL" id="GAA2025884.1"/>
    </source>
</evidence>
<comment type="caution">
    <text evidence="2">The sequence shown here is derived from an EMBL/GenBank/DDBJ whole genome shotgun (WGS) entry which is preliminary data.</text>
</comment>
<reference evidence="3" key="1">
    <citation type="journal article" date="2019" name="Int. J. Syst. Evol. Microbiol.">
        <title>The Global Catalogue of Microorganisms (GCM) 10K type strain sequencing project: providing services to taxonomists for standard genome sequencing and annotation.</title>
        <authorList>
            <consortium name="The Broad Institute Genomics Platform"/>
            <consortium name="The Broad Institute Genome Sequencing Center for Infectious Disease"/>
            <person name="Wu L."/>
            <person name="Ma J."/>
        </authorList>
    </citation>
    <scope>NUCLEOTIDE SEQUENCE [LARGE SCALE GENOMIC DNA]</scope>
    <source>
        <strain evidence="3">JCM 13595</strain>
    </source>
</reference>
<dbReference type="RefSeq" id="WP_343955726.1">
    <property type="nucleotide sequence ID" value="NZ_BAAAMN010000005.1"/>
</dbReference>
<evidence type="ECO:0000313" key="3">
    <source>
        <dbReference type="Proteomes" id="UP001501461"/>
    </source>
</evidence>
<keyword evidence="1" id="KW-0812">Transmembrane</keyword>
<keyword evidence="1" id="KW-1133">Transmembrane helix</keyword>
<accession>A0ABP5FFX5</accession>
<evidence type="ECO:0000256" key="1">
    <source>
        <dbReference type="SAM" id="Phobius"/>
    </source>
</evidence>
<dbReference type="EMBL" id="BAAAMN010000005">
    <property type="protein sequence ID" value="GAA2025884.1"/>
    <property type="molecule type" value="Genomic_DNA"/>
</dbReference>
<feature type="transmembrane region" description="Helical" evidence="1">
    <location>
        <begin position="54"/>
        <end position="78"/>
    </location>
</feature>
<proteinExistence type="predicted"/>
<keyword evidence="3" id="KW-1185">Reference proteome</keyword>
<organism evidence="2 3">
    <name type="scientific">Yaniella flava</name>
    <dbReference type="NCBI Taxonomy" id="287930"/>
    <lineage>
        <taxon>Bacteria</taxon>
        <taxon>Bacillati</taxon>
        <taxon>Actinomycetota</taxon>
        <taxon>Actinomycetes</taxon>
        <taxon>Micrococcales</taxon>
        <taxon>Micrococcaceae</taxon>
        <taxon>Yaniella</taxon>
    </lineage>
</organism>
<feature type="transmembrane region" description="Helical" evidence="1">
    <location>
        <begin position="25"/>
        <end position="48"/>
    </location>
</feature>
<sequence length="157" mass="16437">MSGETRTDIRTLWGRTRFASGRFPALALAIPLGLVLAVGAGAITLWAGVARGELALLIAAVFAVIMAPGLAGLVWALVVDRSTIKGAIDKPEESVESKWLNSAMSGALSDTVTVTGLGLATIAITGFDFDVLWALTGVLLIAIFSTFVRYVMAMKRG</sequence>
<dbReference type="Proteomes" id="UP001501461">
    <property type="component" value="Unassembled WGS sequence"/>
</dbReference>
<keyword evidence="1" id="KW-0472">Membrane</keyword>
<feature type="transmembrane region" description="Helical" evidence="1">
    <location>
        <begin position="131"/>
        <end position="152"/>
    </location>
</feature>
<name>A0ABP5FFX5_9MICC</name>
<gene>
    <name evidence="2" type="ORF">GCM10009720_01920</name>
</gene>